<dbReference type="Pfam" id="PF01261">
    <property type="entry name" value="AP_endonuc_2"/>
    <property type="match status" value="1"/>
</dbReference>
<gene>
    <name evidence="2" type="ORF">H7C18_17680</name>
</gene>
<dbReference type="AlphaFoldDB" id="A0A7X0SMJ8"/>
<dbReference type="InterPro" id="IPR050312">
    <property type="entry name" value="IolE/XylAMocC-like"/>
</dbReference>
<comment type="caution">
    <text evidence="2">The sequence shown here is derived from an EMBL/GenBank/DDBJ whole genome shotgun (WGS) entry which is preliminary data.</text>
</comment>
<dbReference type="InterPro" id="IPR013022">
    <property type="entry name" value="Xyl_isomerase-like_TIM-brl"/>
</dbReference>
<dbReference type="PANTHER" id="PTHR12110">
    <property type="entry name" value="HYDROXYPYRUVATE ISOMERASE"/>
    <property type="match status" value="1"/>
</dbReference>
<feature type="domain" description="Xylose isomerase-like TIM barrel" evidence="1">
    <location>
        <begin position="57"/>
        <end position="280"/>
    </location>
</feature>
<dbReference type="SUPFAM" id="SSF51658">
    <property type="entry name" value="Xylose isomerase-like"/>
    <property type="match status" value="1"/>
</dbReference>
<dbReference type="RefSeq" id="WP_185130409.1">
    <property type="nucleotide sequence ID" value="NZ_JACJVO010000021.1"/>
</dbReference>
<reference evidence="2 3" key="1">
    <citation type="submission" date="2020-08" db="EMBL/GenBank/DDBJ databases">
        <title>Cohnella phylogeny.</title>
        <authorList>
            <person name="Dunlap C."/>
        </authorList>
    </citation>
    <scope>NUCLEOTIDE SEQUENCE [LARGE SCALE GENOMIC DNA]</scope>
    <source>
        <strain evidence="2 3">CBP 2801</strain>
    </source>
</reference>
<organism evidence="2 3">
    <name type="scientific">Cohnella zeiphila</name>
    <dbReference type="NCBI Taxonomy" id="2761120"/>
    <lineage>
        <taxon>Bacteria</taxon>
        <taxon>Bacillati</taxon>
        <taxon>Bacillota</taxon>
        <taxon>Bacilli</taxon>
        <taxon>Bacillales</taxon>
        <taxon>Paenibacillaceae</taxon>
        <taxon>Cohnella</taxon>
    </lineage>
</organism>
<dbReference type="Gene3D" id="3.20.20.150">
    <property type="entry name" value="Divalent-metal-dependent TIM barrel enzymes"/>
    <property type="match status" value="1"/>
</dbReference>
<sequence>MFLQMVIYILEGTAMKFGVCSVAFGPIGYQELARKISLYGFRSTHLEMNQIVDIDHRLGRLSTGVANLVAEEFDRHGVRIPILGCYSNLIHPDHENRRYLINQFKEHLRFARDFGASAVSTETGTANRESQWDPHPDNQNEDNWKLLRNVVEEITEEAEKWGVFVGLEGFFNNVIDTPERMHRVLQEIPSSNIGIVMDPCNYIRKRDATKQDDIIKEAFDRLGDRILIAHAKDFNYRQYDDMAQPINIQPAAGKGDLNYPLYLRLLTEHKPNVEIYLEHLSEDEMFTSCAYVGKIMNQILSEKE</sequence>
<dbReference type="InterPro" id="IPR036237">
    <property type="entry name" value="Xyl_isomerase-like_sf"/>
</dbReference>
<accession>A0A7X0SMJ8</accession>
<dbReference type="EMBL" id="JACJVO010000021">
    <property type="protein sequence ID" value="MBB6732752.1"/>
    <property type="molecule type" value="Genomic_DNA"/>
</dbReference>
<name>A0A7X0SMJ8_9BACL</name>
<keyword evidence="2" id="KW-0413">Isomerase</keyword>
<dbReference type="GO" id="GO:0016853">
    <property type="term" value="F:isomerase activity"/>
    <property type="evidence" value="ECO:0007669"/>
    <property type="project" value="UniProtKB-KW"/>
</dbReference>
<protein>
    <submittedName>
        <fullName evidence="2">Sugar phosphate isomerase/epimerase</fullName>
    </submittedName>
</protein>
<evidence type="ECO:0000313" key="3">
    <source>
        <dbReference type="Proteomes" id="UP000564644"/>
    </source>
</evidence>
<evidence type="ECO:0000313" key="2">
    <source>
        <dbReference type="EMBL" id="MBB6732752.1"/>
    </source>
</evidence>
<dbReference type="Proteomes" id="UP000564644">
    <property type="component" value="Unassembled WGS sequence"/>
</dbReference>
<proteinExistence type="predicted"/>
<keyword evidence="3" id="KW-1185">Reference proteome</keyword>
<evidence type="ECO:0000259" key="1">
    <source>
        <dbReference type="Pfam" id="PF01261"/>
    </source>
</evidence>
<dbReference type="PANTHER" id="PTHR12110:SF21">
    <property type="entry name" value="XYLOSE ISOMERASE-LIKE TIM BARREL DOMAIN-CONTAINING PROTEIN"/>
    <property type="match status" value="1"/>
</dbReference>